<dbReference type="Proteomes" id="UP000825123">
    <property type="component" value="Chromosome"/>
</dbReference>
<dbReference type="SUPFAM" id="SSF55068">
    <property type="entry name" value="Peptide methionine sulfoxide reductase"/>
    <property type="match status" value="1"/>
</dbReference>
<accession>A0A8D5ZKC1</accession>
<dbReference type="Gene3D" id="3.30.1060.10">
    <property type="entry name" value="Peptide methionine sulphoxide reductase MsrA"/>
    <property type="match status" value="1"/>
</dbReference>
<evidence type="ECO:0000313" key="4">
    <source>
        <dbReference type="EMBL" id="BCU71102.1"/>
    </source>
</evidence>
<dbReference type="KEGG" id="csty:KN1_23990"/>
<dbReference type="GO" id="GO:0008113">
    <property type="term" value="F:peptide-methionine (S)-S-oxide reductase activity"/>
    <property type="evidence" value="ECO:0007669"/>
    <property type="project" value="UniProtKB-EC"/>
</dbReference>
<evidence type="ECO:0000313" key="5">
    <source>
        <dbReference type="Proteomes" id="UP000825123"/>
    </source>
</evidence>
<dbReference type="PANTHER" id="PTHR43774:SF1">
    <property type="entry name" value="PEPTIDE METHIONINE SULFOXIDE REDUCTASE MSRA 2"/>
    <property type="match status" value="1"/>
</dbReference>
<evidence type="ECO:0000259" key="3">
    <source>
        <dbReference type="Pfam" id="PF01625"/>
    </source>
</evidence>
<organism evidence="4 5">
    <name type="scientific">Stygiolobus caldivivus</name>
    <dbReference type="NCBI Taxonomy" id="2824673"/>
    <lineage>
        <taxon>Archaea</taxon>
        <taxon>Thermoproteota</taxon>
        <taxon>Thermoprotei</taxon>
        <taxon>Sulfolobales</taxon>
        <taxon>Sulfolobaceae</taxon>
        <taxon>Stygiolobus</taxon>
    </lineage>
</organism>
<gene>
    <name evidence="4" type="ORF">KN1_23990</name>
</gene>
<keyword evidence="2" id="KW-0560">Oxidoreductase</keyword>
<dbReference type="PANTHER" id="PTHR43774">
    <property type="entry name" value="PEPTIDE METHIONINE SULFOXIDE REDUCTASE"/>
    <property type="match status" value="1"/>
</dbReference>
<dbReference type="AlphaFoldDB" id="A0A8D5ZKC1"/>
<protein>
    <recommendedName>
        <fullName evidence="1">peptide-methionine (S)-S-oxide reductase</fullName>
        <ecNumber evidence="1">1.8.4.11</ecNumber>
    </recommendedName>
</protein>
<dbReference type="InterPro" id="IPR002569">
    <property type="entry name" value="Met_Sox_Rdtase_MsrA_dom"/>
</dbReference>
<dbReference type="EC" id="1.8.4.11" evidence="1"/>
<reference evidence="4 5" key="1">
    <citation type="submission" date="2021-04" db="EMBL/GenBank/DDBJ databases">
        <title>Complete genome sequence of Stygiolobus sp. KN-1.</title>
        <authorList>
            <person name="Nakamura K."/>
            <person name="Sakai H."/>
            <person name="Kurosawa N."/>
        </authorList>
    </citation>
    <scope>NUCLEOTIDE SEQUENCE [LARGE SCALE GENOMIC DNA]</scope>
    <source>
        <strain evidence="4 5">KN-1</strain>
    </source>
</reference>
<dbReference type="EMBL" id="AP024597">
    <property type="protein sequence ID" value="BCU71102.1"/>
    <property type="molecule type" value="Genomic_DNA"/>
</dbReference>
<dbReference type="InterPro" id="IPR036509">
    <property type="entry name" value="Met_Sox_Rdtase_MsrA_sf"/>
</dbReference>
<proteinExistence type="predicted"/>
<evidence type="ECO:0000256" key="2">
    <source>
        <dbReference type="ARBA" id="ARBA00023002"/>
    </source>
</evidence>
<dbReference type="Pfam" id="PF01625">
    <property type="entry name" value="PMSR"/>
    <property type="match status" value="1"/>
</dbReference>
<feature type="domain" description="Peptide methionine sulphoxide reductase MsrA" evidence="3">
    <location>
        <begin position="3"/>
        <end position="39"/>
    </location>
</feature>
<evidence type="ECO:0000256" key="1">
    <source>
        <dbReference type="ARBA" id="ARBA00012502"/>
    </source>
</evidence>
<name>A0A8D5ZKC1_9CREN</name>
<keyword evidence="5" id="KW-1185">Reference proteome</keyword>
<sequence>MEKATLGGGCFWCTEAVFSRVKGVIDVRPGYSGGRVPEDNIKRHPSDSNY</sequence>
<dbReference type="GeneID" id="66164124"/>
<dbReference type="RefSeq" id="WP_225905681.1">
    <property type="nucleotide sequence ID" value="NZ_AP024597.1"/>
</dbReference>